<accession>A0A150IUM9</accession>
<organism evidence="2 3">
    <name type="scientific">Candidatus Methanofastidiosum methylothiophilum</name>
    <dbReference type="NCBI Taxonomy" id="1705564"/>
    <lineage>
        <taxon>Archaea</taxon>
        <taxon>Methanobacteriati</taxon>
        <taxon>Methanobacteriota</taxon>
        <taxon>Stenosarchaea group</taxon>
        <taxon>Candidatus Methanofastidiosia</taxon>
        <taxon>Candidatus Methanofastidiosales</taxon>
        <taxon>Candidatus Methanofastidiosaceae</taxon>
        <taxon>Candidatus Methanofastidiosum</taxon>
    </lineage>
</organism>
<feature type="region of interest" description="Disordered" evidence="1">
    <location>
        <begin position="43"/>
        <end position="109"/>
    </location>
</feature>
<proteinExistence type="predicted"/>
<evidence type="ECO:0000256" key="1">
    <source>
        <dbReference type="SAM" id="MobiDB-lite"/>
    </source>
</evidence>
<sequence length="344" mass="39192">MTKKNEETTNAMGHVSEEINKMRRVGVSPEAIKAMEALKAKEIIDTAQEDTTPVPESKETQKDITSSDEIENTTDDSFPSPVNELKEQKKKKSPPLQQIPTNNKDKIEEDIEDNIKVEIESRPSPQNIKLKVEQENPMITTFTPLPSKYSIEENIDNQTFSSRPPLNTQKGKNFTYRLKSPEVEPFNDIMLLKRTTSPSEALRGIFELVLRRYETAIREEAAWNIEFRNVDNDPEIEDITSVFDMGDENFRKQRLIRMGFFTAPQRTRGDGIGKAIGCTIGQDLVELIELLMVALDINKPAPAYQWIMNVFVKDYAEILSKKTKKIKQAKALFSGKNVDTYLSS</sequence>
<protein>
    <submittedName>
        <fullName evidence="2">Uncharacterized protein</fullName>
    </submittedName>
</protein>
<reference evidence="2 3" key="1">
    <citation type="journal article" date="2016" name="ISME J.">
        <title>Chasing the elusive Euryarchaeota class WSA2: genomes reveal a uniquely fastidious methyl-reducing methanogen.</title>
        <authorList>
            <person name="Nobu M.K."/>
            <person name="Narihiro T."/>
            <person name="Kuroda K."/>
            <person name="Mei R."/>
            <person name="Liu W.T."/>
        </authorList>
    </citation>
    <scope>NUCLEOTIDE SEQUENCE [LARGE SCALE GENOMIC DNA]</scope>
    <source>
        <strain evidence="2">U1lsi0528_Bin055</strain>
    </source>
</reference>
<evidence type="ECO:0000313" key="3">
    <source>
        <dbReference type="Proteomes" id="UP000075398"/>
    </source>
</evidence>
<dbReference type="Proteomes" id="UP000075398">
    <property type="component" value="Unassembled WGS sequence"/>
</dbReference>
<gene>
    <name evidence="2" type="ORF">AMQ22_01859</name>
</gene>
<comment type="caution">
    <text evidence="2">The sequence shown here is derived from an EMBL/GenBank/DDBJ whole genome shotgun (WGS) entry which is preliminary data.</text>
</comment>
<evidence type="ECO:0000313" key="2">
    <source>
        <dbReference type="EMBL" id="KYC48686.1"/>
    </source>
</evidence>
<name>A0A150IUM9_9EURY</name>
<dbReference type="AlphaFoldDB" id="A0A150IUM9"/>
<dbReference type="EMBL" id="LNGC01000128">
    <property type="protein sequence ID" value="KYC48686.1"/>
    <property type="molecule type" value="Genomic_DNA"/>
</dbReference>
<feature type="region of interest" description="Disordered" evidence="1">
    <location>
        <begin position="1"/>
        <end position="22"/>
    </location>
</feature>